<evidence type="ECO:0000256" key="3">
    <source>
        <dbReference type="ARBA" id="ARBA00012754"/>
    </source>
</evidence>
<comment type="caution">
    <text evidence="15">The sequence shown here is derived from an EMBL/GenBank/DDBJ whole genome shotgun (WGS) entry which is preliminary data.</text>
</comment>
<accession>A0A9P9DXD4</accession>
<evidence type="ECO:0000313" key="15">
    <source>
        <dbReference type="EMBL" id="KAH7127138.1"/>
    </source>
</evidence>
<dbReference type="SUPFAM" id="SSF49303">
    <property type="entry name" value="beta-Galactosidase/glucuronidase domain"/>
    <property type="match status" value="2"/>
</dbReference>
<dbReference type="InterPro" id="IPR013783">
    <property type="entry name" value="Ig-like_fold"/>
</dbReference>
<evidence type="ECO:0000256" key="4">
    <source>
        <dbReference type="ARBA" id="ARBA00022801"/>
    </source>
</evidence>
<evidence type="ECO:0000256" key="7">
    <source>
        <dbReference type="ARBA" id="ARBA00023295"/>
    </source>
</evidence>
<proteinExistence type="inferred from homology"/>
<dbReference type="Proteomes" id="UP000700596">
    <property type="component" value="Unassembled WGS sequence"/>
</dbReference>
<name>A0A9P9DXD4_9PLEO</name>
<dbReference type="FunFam" id="3.20.20.80:FF:000050">
    <property type="entry name" value="Beta-mannosidase B"/>
    <property type="match status" value="1"/>
</dbReference>
<dbReference type="Pfam" id="PF17786">
    <property type="entry name" value="Mannosidase_ig"/>
    <property type="match status" value="1"/>
</dbReference>
<evidence type="ECO:0000256" key="6">
    <source>
        <dbReference type="ARBA" id="ARBA00023277"/>
    </source>
</evidence>
<sequence length="878" mass="101191">MSTSIAHSSVSLNTNWMFKKGDLSSPETYLPANDLPTEIHLDLLKNEQIADPFKDLNELSVRWIADETWTYRTTFPSPSNHGKPGLVTILKFEGLDTFASVYLNRKLVLETDNMFIAYQLDVTGRLHADRDNELEIVFSSAHKRGLELIEKHKEHKFIVHQTEVSRGPVRKAQYHWGWDWGPILLTSGPWKPIVLETYSAKIDKLWVEYDLSEDLKRAKGKVFAEVSHPHGQIAFSIARPNDQSNADYLLKDLQLNANTWEGSFDIPVSLWWPRGYGEQNLYNITAALFSSEQADASVQIHDEKMTIGFRKTELIQEDDEVGTSFYFRINSVDIFAGGSCWIPADSFVSRIKPNQYRDWVRLAAEGNQTMIRVWGGGIYEDSSFYEACDEFGVLVWQDFMFACANYPAYPEYLISVETEARQNVQRLRRHPSIVIWAGNNEDYQIVERYGLEYRFDEDKDPQSWLKTDFPARYIYEYLLPKIVKEESKNVPYHPSSPWGNGKSTTLKVDSSVGDIHQWNVWHGEMKPYQHLPHMGGRFVSEFGMEAYPHLETIERSVTEESDRYPGSMAMDFRNKAIGHERRLISYVAENFRIKYDLASFTHLTQVMQADAMTWAYKSWRRQWGSNGQRGCGGVLVWQLNDCWPTMSWAVVDYYLIPKPAYYAIKRALEPVVVSVTRKFQDWTMRPADDLWKRDTSHINMRRVWEDVEFDVWAASSKNEDINAKLVVKYISIRTGDEVMAGLTKDFTIKPNGTTEVVQSQKAVVEKDDDKPFKPSRADPFVIFVSLQIDGEEAASDISWPDPIKYLQFEDRGIQVEYRNKDKMLAIVSAKKPVKGFVFEEKEGVKLSDNGFDLMPGQVKKVAIIGTPTDQLTWKFVGE</sequence>
<evidence type="ECO:0000256" key="11">
    <source>
        <dbReference type="ARBA" id="ARBA00041614"/>
    </source>
</evidence>
<dbReference type="Gene3D" id="2.60.40.10">
    <property type="entry name" value="Immunoglobulins"/>
    <property type="match status" value="2"/>
</dbReference>
<comment type="pathway">
    <text evidence="2">Glycan metabolism; N-glycan degradation.</text>
</comment>
<dbReference type="GO" id="GO:0006516">
    <property type="term" value="P:glycoprotein catabolic process"/>
    <property type="evidence" value="ECO:0007669"/>
    <property type="project" value="TreeGrafter"/>
</dbReference>
<dbReference type="InterPro" id="IPR041447">
    <property type="entry name" value="Mannosidase_ig"/>
</dbReference>
<dbReference type="EMBL" id="JAGMWT010000006">
    <property type="protein sequence ID" value="KAH7127138.1"/>
    <property type="molecule type" value="Genomic_DNA"/>
</dbReference>
<evidence type="ECO:0000256" key="8">
    <source>
        <dbReference type="ARBA" id="ARBA00023326"/>
    </source>
</evidence>
<evidence type="ECO:0000256" key="2">
    <source>
        <dbReference type="ARBA" id="ARBA00004740"/>
    </source>
</evidence>
<evidence type="ECO:0000259" key="12">
    <source>
        <dbReference type="Pfam" id="PF17753"/>
    </source>
</evidence>
<dbReference type="Pfam" id="PF17753">
    <property type="entry name" value="Ig_mannosidase"/>
    <property type="match status" value="1"/>
</dbReference>
<comment type="catalytic activity">
    <reaction evidence="1">
        <text>Hydrolysis of terminal, non-reducing beta-D-mannose residues in beta-D-mannosides.</text>
        <dbReference type="EC" id="3.2.1.25"/>
    </reaction>
</comment>
<dbReference type="GO" id="GO:0000272">
    <property type="term" value="P:polysaccharide catabolic process"/>
    <property type="evidence" value="ECO:0007669"/>
    <property type="project" value="UniProtKB-KW"/>
</dbReference>
<feature type="domain" description="Beta-mannosidase Ig-fold" evidence="12">
    <location>
        <begin position="812"/>
        <end position="865"/>
    </location>
</feature>
<comment type="similarity">
    <text evidence="9">Belongs to the glycosyl hydrolase 2 family. Beta-mannosidase B subfamily.</text>
</comment>
<evidence type="ECO:0000256" key="9">
    <source>
        <dbReference type="ARBA" id="ARBA00038429"/>
    </source>
</evidence>
<evidence type="ECO:0000256" key="5">
    <source>
        <dbReference type="ARBA" id="ARBA00023180"/>
    </source>
</evidence>
<dbReference type="EC" id="3.2.1.25" evidence="3"/>
<dbReference type="PANTHER" id="PTHR43730:SF1">
    <property type="entry name" value="BETA-MANNOSIDASE"/>
    <property type="match status" value="1"/>
</dbReference>
<dbReference type="PANTHER" id="PTHR43730">
    <property type="entry name" value="BETA-MANNOSIDASE"/>
    <property type="match status" value="1"/>
</dbReference>
<dbReference type="OrthoDB" id="2866996at2759"/>
<keyword evidence="8" id="KW-0624">Polysaccharide degradation</keyword>
<dbReference type="GO" id="GO:0004567">
    <property type="term" value="F:beta-mannosidase activity"/>
    <property type="evidence" value="ECO:0007669"/>
    <property type="project" value="UniProtKB-EC"/>
</dbReference>
<keyword evidence="5" id="KW-0325">Glycoprotein</keyword>
<organism evidence="15 16">
    <name type="scientific">Dendryphion nanum</name>
    <dbReference type="NCBI Taxonomy" id="256645"/>
    <lineage>
        <taxon>Eukaryota</taxon>
        <taxon>Fungi</taxon>
        <taxon>Dikarya</taxon>
        <taxon>Ascomycota</taxon>
        <taxon>Pezizomycotina</taxon>
        <taxon>Dothideomycetes</taxon>
        <taxon>Pleosporomycetidae</taxon>
        <taxon>Pleosporales</taxon>
        <taxon>Torulaceae</taxon>
        <taxon>Dendryphion</taxon>
    </lineage>
</organism>
<dbReference type="InterPro" id="IPR050887">
    <property type="entry name" value="Beta-mannosidase_GH2"/>
</dbReference>
<keyword evidence="6" id="KW-0119">Carbohydrate metabolism</keyword>
<dbReference type="InterPro" id="IPR054593">
    <property type="entry name" value="Beta-mannosidase-like_N2"/>
</dbReference>
<reference evidence="15" key="1">
    <citation type="journal article" date="2021" name="Nat. Commun.">
        <title>Genetic determinants of endophytism in the Arabidopsis root mycobiome.</title>
        <authorList>
            <person name="Mesny F."/>
            <person name="Miyauchi S."/>
            <person name="Thiergart T."/>
            <person name="Pickel B."/>
            <person name="Atanasova L."/>
            <person name="Karlsson M."/>
            <person name="Huettel B."/>
            <person name="Barry K.W."/>
            <person name="Haridas S."/>
            <person name="Chen C."/>
            <person name="Bauer D."/>
            <person name="Andreopoulos W."/>
            <person name="Pangilinan J."/>
            <person name="LaButti K."/>
            <person name="Riley R."/>
            <person name="Lipzen A."/>
            <person name="Clum A."/>
            <person name="Drula E."/>
            <person name="Henrissat B."/>
            <person name="Kohler A."/>
            <person name="Grigoriev I.V."/>
            <person name="Martin F.M."/>
            <person name="Hacquard S."/>
        </authorList>
    </citation>
    <scope>NUCLEOTIDE SEQUENCE</scope>
    <source>
        <strain evidence="15">MPI-CAGE-CH-0243</strain>
    </source>
</reference>
<dbReference type="AlphaFoldDB" id="A0A9P9DXD4"/>
<dbReference type="Pfam" id="PF22666">
    <property type="entry name" value="Glyco_hydro_2_N2"/>
    <property type="match status" value="1"/>
</dbReference>
<feature type="domain" description="Beta-mannosidase-like galactose-binding" evidence="14">
    <location>
        <begin position="16"/>
        <end position="191"/>
    </location>
</feature>
<keyword evidence="7" id="KW-0326">Glycosidase</keyword>
<gene>
    <name evidence="15" type="ORF">B0J11DRAFT_296035</name>
</gene>
<dbReference type="Gene3D" id="3.20.20.80">
    <property type="entry name" value="Glycosidases"/>
    <property type="match status" value="1"/>
</dbReference>
<keyword evidence="16" id="KW-1185">Reference proteome</keyword>
<dbReference type="InterPro" id="IPR017853">
    <property type="entry name" value="GH"/>
</dbReference>
<evidence type="ECO:0000256" key="10">
    <source>
        <dbReference type="ARBA" id="ARBA00041069"/>
    </source>
</evidence>
<dbReference type="InterPro" id="IPR041625">
    <property type="entry name" value="Beta-mannosidase_Ig"/>
</dbReference>
<dbReference type="SUPFAM" id="SSF51445">
    <property type="entry name" value="(Trans)glycosidases"/>
    <property type="match status" value="1"/>
</dbReference>
<dbReference type="FunFam" id="2.60.120.260:FF:000118">
    <property type="entry name" value="Beta-mannosidase B"/>
    <property type="match status" value="1"/>
</dbReference>
<feature type="domain" description="Mannosidase Ig/CBM-like" evidence="13">
    <location>
        <begin position="708"/>
        <end position="805"/>
    </location>
</feature>
<evidence type="ECO:0000313" key="16">
    <source>
        <dbReference type="Proteomes" id="UP000700596"/>
    </source>
</evidence>
<dbReference type="InterPro" id="IPR036156">
    <property type="entry name" value="Beta-gal/glucu_dom_sf"/>
</dbReference>
<evidence type="ECO:0000256" key="1">
    <source>
        <dbReference type="ARBA" id="ARBA00000829"/>
    </source>
</evidence>
<evidence type="ECO:0000259" key="14">
    <source>
        <dbReference type="Pfam" id="PF22666"/>
    </source>
</evidence>
<keyword evidence="4 15" id="KW-0378">Hydrolase</keyword>
<dbReference type="Gene3D" id="2.60.120.260">
    <property type="entry name" value="Galactose-binding domain-like"/>
    <property type="match status" value="1"/>
</dbReference>
<protein>
    <recommendedName>
        <fullName evidence="10">Beta-mannosidase B</fullName>
        <ecNumber evidence="3">3.2.1.25</ecNumber>
    </recommendedName>
    <alternativeName>
        <fullName evidence="11">Mannanase B</fullName>
    </alternativeName>
</protein>
<dbReference type="InterPro" id="IPR008979">
    <property type="entry name" value="Galactose-bd-like_sf"/>
</dbReference>
<dbReference type="SUPFAM" id="SSF49785">
    <property type="entry name" value="Galactose-binding domain-like"/>
    <property type="match status" value="1"/>
</dbReference>
<evidence type="ECO:0000259" key="13">
    <source>
        <dbReference type="Pfam" id="PF17786"/>
    </source>
</evidence>